<dbReference type="InterPro" id="IPR004045">
    <property type="entry name" value="Glutathione_S-Trfase_N"/>
</dbReference>
<organism evidence="3">
    <name type="scientific">Absidia glauca</name>
    <name type="common">Pin mould</name>
    <dbReference type="NCBI Taxonomy" id="4829"/>
    <lineage>
        <taxon>Eukaryota</taxon>
        <taxon>Fungi</taxon>
        <taxon>Fungi incertae sedis</taxon>
        <taxon>Mucoromycota</taxon>
        <taxon>Mucoromycotina</taxon>
        <taxon>Mucoromycetes</taxon>
        <taxon>Mucorales</taxon>
        <taxon>Cunninghamellaceae</taxon>
        <taxon>Absidia</taxon>
    </lineage>
</organism>
<name>A0A168QNN2_ABSGL</name>
<dbReference type="Gene3D" id="3.40.30.10">
    <property type="entry name" value="Glutaredoxin"/>
    <property type="match status" value="1"/>
</dbReference>
<dbReference type="InterPro" id="IPR010987">
    <property type="entry name" value="Glutathione-S-Trfase_C-like"/>
</dbReference>
<dbReference type="PROSITE" id="PS50404">
    <property type="entry name" value="GST_NTER"/>
    <property type="match status" value="1"/>
</dbReference>
<dbReference type="OrthoDB" id="414243at2759"/>
<dbReference type="PANTHER" id="PTHR11571:SF150">
    <property type="entry name" value="GLUTATHIONE S-TRANSFERASE"/>
    <property type="match status" value="1"/>
</dbReference>
<evidence type="ECO:0000313" key="3">
    <source>
        <dbReference type="EMBL" id="SAM05187.1"/>
    </source>
</evidence>
<dbReference type="SUPFAM" id="SSF47616">
    <property type="entry name" value="GST C-terminal domain-like"/>
    <property type="match status" value="1"/>
</dbReference>
<evidence type="ECO:0000259" key="1">
    <source>
        <dbReference type="PROSITE" id="PS50404"/>
    </source>
</evidence>
<dbReference type="Gene3D" id="1.20.1050.10">
    <property type="match status" value="1"/>
</dbReference>
<sequence>MTFTNAKLHYFIFQNKPATAGFGEILNLFLKDAGIEFEYVRYTWEEWPTIKDDLAVAKGLGHVTMPILEINGKVFNKTAPTLRYLSKQLGKYHGASAEEDHHLDVASDIFRDHLGTFGPLFRCTDEEKLREHFEKDTKKYLAAYETLYAEKDNGPYLLGENVSYADFLVYHLIDDESFALRDQCDLIHVIQQDYKHVAAFIQAFNERPNLSAYLSSLKSAQ</sequence>
<dbReference type="GO" id="GO:0004364">
    <property type="term" value="F:glutathione transferase activity"/>
    <property type="evidence" value="ECO:0007669"/>
    <property type="project" value="TreeGrafter"/>
</dbReference>
<gene>
    <name evidence="3" type="primary">ABSGL_11056.1 scaffold 12129</name>
</gene>
<dbReference type="OMA" id="SDIYIDW"/>
<dbReference type="InterPro" id="IPR036282">
    <property type="entry name" value="Glutathione-S-Trfase_C_sf"/>
</dbReference>
<dbReference type="GO" id="GO:0006749">
    <property type="term" value="P:glutathione metabolic process"/>
    <property type="evidence" value="ECO:0007669"/>
    <property type="project" value="TreeGrafter"/>
</dbReference>
<feature type="domain" description="GST C-terminal" evidence="2">
    <location>
        <begin position="96"/>
        <end position="221"/>
    </location>
</feature>
<accession>A0A168QNN2</accession>
<dbReference type="InParanoid" id="A0A168QNN2"/>
<keyword evidence="4" id="KW-1185">Reference proteome</keyword>
<dbReference type="STRING" id="4829.A0A168QNN2"/>
<dbReference type="InterPro" id="IPR050213">
    <property type="entry name" value="GST_superfamily"/>
</dbReference>
<dbReference type="CDD" id="cd03039">
    <property type="entry name" value="GST_N_Sigma_like"/>
    <property type="match status" value="1"/>
</dbReference>
<dbReference type="Pfam" id="PF14497">
    <property type="entry name" value="GST_C_3"/>
    <property type="match status" value="1"/>
</dbReference>
<proteinExistence type="predicted"/>
<evidence type="ECO:0000259" key="2">
    <source>
        <dbReference type="PROSITE" id="PS50405"/>
    </source>
</evidence>
<dbReference type="InterPro" id="IPR004046">
    <property type="entry name" value="GST_C"/>
</dbReference>
<dbReference type="SUPFAM" id="SSF52833">
    <property type="entry name" value="Thioredoxin-like"/>
    <property type="match status" value="1"/>
</dbReference>
<dbReference type="AlphaFoldDB" id="A0A168QNN2"/>
<feature type="domain" description="GST N-terminal" evidence="1">
    <location>
        <begin position="10"/>
        <end position="93"/>
    </location>
</feature>
<dbReference type="Proteomes" id="UP000078561">
    <property type="component" value="Unassembled WGS sequence"/>
</dbReference>
<evidence type="ECO:0000313" key="4">
    <source>
        <dbReference type="Proteomes" id="UP000078561"/>
    </source>
</evidence>
<dbReference type="EMBL" id="LT554433">
    <property type="protein sequence ID" value="SAM05187.1"/>
    <property type="molecule type" value="Genomic_DNA"/>
</dbReference>
<evidence type="ECO:0008006" key="5">
    <source>
        <dbReference type="Google" id="ProtNLM"/>
    </source>
</evidence>
<dbReference type="PANTHER" id="PTHR11571">
    <property type="entry name" value="GLUTATHIONE S-TRANSFERASE"/>
    <property type="match status" value="1"/>
</dbReference>
<protein>
    <recommendedName>
        <fullName evidence="5">GST C-terminal domain-containing protein</fullName>
    </recommendedName>
</protein>
<reference evidence="3" key="1">
    <citation type="submission" date="2016-04" db="EMBL/GenBank/DDBJ databases">
        <authorList>
            <person name="Evans L.H."/>
            <person name="Alamgir A."/>
            <person name="Owens N."/>
            <person name="Weber N.D."/>
            <person name="Virtaneva K."/>
            <person name="Barbian K."/>
            <person name="Babar A."/>
            <person name="Rosenke K."/>
        </authorList>
    </citation>
    <scope>NUCLEOTIDE SEQUENCE [LARGE SCALE GENOMIC DNA]</scope>
    <source>
        <strain evidence="3">CBS 101.48</strain>
    </source>
</reference>
<dbReference type="PROSITE" id="PS50405">
    <property type="entry name" value="GST_CTER"/>
    <property type="match status" value="1"/>
</dbReference>
<dbReference type="InterPro" id="IPR036249">
    <property type="entry name" value="Thioredoxin-like_sf"/>
</dbReference>